<evidence type="ECO:0000313" key="1">
    <source>
        <dbReference type="EMBL" id="CAK9071943.1"/>
    </source>
</evidence>
<name>A0ABP0P8I6_9DINO</name>
<dbReference type="Proteomes" id="UP001642484">
    <property type="component" value="Unassembled WGS sequence"/>
</dbReference>
<proteinExistence type="predicted"/>
<sequence length="793" mass="88932">MPLWHAGALFASERLDFFAHPNGLLVFDQRFCLPRSSHPPDLRFNVRVDLHAPLAAEQWLRPIQNIGWETMDESTFHVTEGLQSWQLANHDPNAMAFLLLPGAQLQSHEILEHHHFAQADAEEADGVSRRYSMELRVEADAEAVLEAASGPQIKAMSCDGVWSMGQRQLCLMSPENQFQRGRFHFLGVTFDALMRDVMSIQKKDPIQRFALCHPSCGNRGSPGSPRAEAEELLMRLAGSTQVLRRIEWQMAGEAEPYWCSLLLLLLPFFVGDLSVQGLLCCLLSLLHLLMGLDIFCLPGPPTLLWRDLDALWGYARLTATAHAMLALSAAFASRPVRGATDALGRFLRKWLRLAPAGLALRLLSASASEFTHARPQGSGWPERRLFSFRAGAMQHFNLDFRRCGTAVECVEPWKGWPFGLKDVLWAFPDVADVGWFLERWGVPGEGVGRFLQRTLELGLCCASLDAWHVRDPRMPFDCQRLNFTLAPLVAWFTRSRAVCASAVPHQGVLLRLSLALGVRSEVEEVYNFYAKTEHDVVLCCLRRGKLPTKVFRQLKEAVKPSIECWPHPDSVALNDFGVPDKIMANGVVQRDHGGDLCWLRNEQVPKGKVSAGPYRRLGPDEVRSVVDSFLDKNPEMLNKVEKLMDATHSSARGPVPAFAAANAQDAVFPYMCLQRRWPPEPHLDVPVGQRLGLGIPWHVDGGPSICFMAVTLDARKRWFQGWAGLGKWTGDIKTKKFTFRPGDWYWSSPSCFWHRVGSICKKSNDTVSTTLLLRSAPEQSVKSRPDEQQNGVV</sequence>
<protein>
    <submittedName>
        <fullName evidence="1">Uncharacterized protein</fullName>
    </submittedName>
</protein>
<comment type="caution">
    <text evidence="1">The sequence shown here is derived from an EMBL/GenBank/DDBJ whole genome shotgun (WGS) entry which is preliminary data.</text>
</comment>
<organism evidence="1 2">
    <name type="scientific">Durusdinium trenchii</name>
    <dbReference type="NCBI Taxonomy" id="1381693"/>
    <lineage>
        <taxon>Eukaryota</taxon>
        <taxon>Sar</taxon>
        <taxon>Alveolata</taxon>
        <taxon>Dinophyceae</taxon>
        <taxon>Suessiales</taxon>
        <taxon>Symbiodiniaceae</taxon>
        <taxon>Durusdinium</taxon>
    </lineage>
</organism>
<gene>
    <name evidence="1" type="ORF">CCMP2556_LOCUS35374</name>
</gene>
<reference evidence="1 2" key="1">
    <citation type="submission" date="2024-02" db="EMBL/GenBank/DDBJ databases">
        <authorList>
            <person name="Chen Y."/>
            <person name="Shah S."/>
            <person name="Dougan E. K."/>
            <person name="Thang M."/>
            <person name="Chan C."/>
        </authorList>
    </citation>
    <scope>NUCLEOTIDE SEQUENCE [LARGE SCALE GENOMIC DNA]</scope>
</reference>
<evidence type="ECO:0000313" key="2">
    <source>
        <dbReference type="Proteomes" id="UP001642484"/>
    </source>
</evidence>
<accession>A0ABP0P8I6</accession>
<keyword evidence="2" id="KW-1185">Reference proteome</keyword>
<dbReference type="EMBL" id="CAXAMN010022695">
    <property type="protein sequence ID" value="CAK9071943.1"/>
    <property type="molecule type" value="Genomic_DNA"/>
</dbReference>